<evidence type="ECO:0008006" key="3">
    <source>
        <dbReference type="Google" id="ProtNLM"/>
    </source>
</evidence>
<dbReference type="Proteomes" id="UP000178116">
    <property type="component" value="Unassembled WGS sequence"/>
</dbReference>
<organism evidence="1 2">
    <name type="scientific">Candidatus Tagabacteria bacterium RIFCSPLOWO2_01_FULL_42_9</name>
    <dbReference type="NCBI Taxonomy" id="1802296"/>
    <lineage>
        <taxon>Bacteria</taxon>
        <taxon>Candidatus Tagaibacteriota</taxon>
    </lineage>
</organism>
<dbReference type="SUPFAM" id="SSF49503">
    <property type="entry name" value="Cupredoxins"/>
    <property type="match status" value="1"/>
</dbReference>
<dbReference type="AlphaFoldDB" id="A0A1G2LVK6"/>
<comment type="caution">
    <text evidence="1">The sequence shown here is derived from an EMBL/GenBank/DDBJ whole genome shotgun (WGS) entry which is preliminary data.</text>
</comment>
<sequence>MSNMKKFLLAGAVFLATGAGTYFLIQEKGMDLFEDPSTAAVSGAITPFDLYGAAAKTGSPFVKVIIEHGVYVYFVNYENSGFVPKDFKIPVGSSAHFVNKSDKALRVYSKNQNTPYHVLNQSLSIKKGGIYKFNFTTKGFWEFYNLNNPNDTGSITVY</sequence>
<protein>
    <recommendedName>
        <fullName evidence="3">EfeO-type cupredoxin-like domain-containing protein</fullName>
    </recommendedName>
</protein>
<dbReference type="Gene3D" id="2.60.40.420">
    <property type="entry name" value="Cupredoxins - blue copper proteins"/>
    <property type="match status" value="1"/>
</dbReference>
<dbReference type="InterPro" id="IPR008972">
    <property type="entry name" value="Cupredoxin"/>
</dbReference>
<accession>A0A1G2LVK6</accession>
<reference evidence="1 2" key="1">
    <citation type="journal article" date="2016" name="Nat. Commun.">
        <title>Thousands of microbial genomes shed light on interconnected biogeochemical processes in an aquifer system.</title>
        <authorList>
            <person name="Anantharaman K."/>
            <person name="Brown C.T."/>
            <person name="Hug L.A."/>
            <person name="Sharon I."/>
            <person name="Castelle C.J."/>
            <person name="Probst A.J."/>
            <person name="Thomas B.C."/>
            <person name="Singh A."/>
            <person name="Wilkins M.J."/>
            <person name="Karaoz U."/>
            <person name="Brodie E.L."/>
            <person name="Williams K.H."/>
            <person name="Hubbard S.S."/>
            <person name="Banfield J.F."/>
        </authorList>
    </citation>
    <scope>NUCLEOTIDE SEQUENCE [LARGE SCALE GENOMIC DNA]</scope>
</reference>
<name>A0A1G2LVK6_9BACT</name>
<proteinExistence type="predicted"/>
<dbReference type="EMBL" id="MHRA01000040">
    <property type="protein sequence ID" value="OHA14902.1"/>
    <property type="molecule type" value="Genomic_DNA"/>
</dbReference>
<evidence type="ECO:0000313" key="1">
    <source>
        <dbReference type="EMBL" id="OHA14902.1"/>
    </source>
</evidence>
<evidence type="ECO:0000313" key="2">
    <source>
        <dbReference type="Proteomes" id="UP000178116"/>
    </source>
</evidence>
<gene>
    <name evidence="1" type="ORF">A3A10_03090</name>
</gene>